<dbReference type="Proteomes" id="UP000620874">
    <property type="component" value="Unassembled WGS sequence"/>
</dbReference>
<protein>
    <submittedName>
        <fullName evidence="2">DUF4493 domain-containing protein</fullName>
    </submittedName>
</protein>
<gene>
    <name evidence="2" type="ORF">H9625_15475</name>
</gene>
<dbReference type="InterPro" id="IPR027840">
    <property type="entry name" value="DUF4493"/>
</dbReference>
<accession>A0ABR8YC74</accession>
<feature type="signal peptide" evidence="1">
    <location>
        <begin position="1"/>
        <end position="22"/>
    </location>
</feature>
<dbReference type="RefSeq" id="WP_191765230.1">
    <property type="nucleotide sequence ID" value="NZ_JACSPP010000070.1"/>
</dbReference>
<evidence type="ECO:0000313" key="2">
    <source>
        <dbReference type="EMBL" id="MBD8041812.1"/>
    </source>
</evidence>
<organism evidence="2 3">
    <name type="scientific">Phocaeicola intestinalis</name>
    <dbReference type="NCBI Taxonomy" id="2762212"/>
    <lineage>
        <taxon>Bacteria</taxon>
        <taxon>Pseudomonadati</taxon>
        <taxon>Bacteroidota</taxon>
        <taxon>Bacteroidia</taxon>
        <taxon>Bacteroidales</taxon>
        <taxon>Bacteroidaceae</taxon>
        <taxon>Phocaeicola</taxon>
    </lineage>
</organism>
<feature type="chain" id="PRO_5045833359" evidence="1">
    <location>
        <begin position="23"/>
        <end position="287"/>
    </location>
</feature>
<proteinExistence type="predicted"/>
<reference evidence="2 3" key="1">
    <citation type="submission" date="2020-08" db="EMBL/GenBank/DDBJ databases">
        <title>A Genomic Blueprint of the Chicken Gut Microbiome.</title>
        <authorList>
            <person name="Gilroy R."/>
            <person name="Ravi A."/>
            <person name="Getino M."/>
            <person name="Pursley I."/>
            <person name="Horton D.L."/>
            <person name="Alikhan N.-F."/>
            <person name="Baker D."/>
            <person name="Gharbi K."/>
            <person name="Hall N."/>
            <person name="Watson M."/>
            <person name="Adriaenssens E.M."/>
            <person name="Foster-Nyarko E."/>
            <person name="Jarju S."/>
            <person name="Secka A."/>
            <person name="Antonio M."/>
            <person name="Oren A."/>
            <person name="Chaudhuri R."/>
            <person name="La Ragione R.M."/>
            <person name="Hildebrand F."/>
            <person name="Pallen M.J."/>
        </authorList>
    </citation>
    <scope>NUCLEOTIDE SEQUENCE [LARGE SCALE GENOMIC DNA]</scope>
    <source>
        <strain evidence="2 3">Sa1CVN1</strain>
    </source>
</reference>
<comment type="caution">
    <text evidence="2">The sequence shown here is derived from an EMBL/GenBank/DDBJ whole genome shotgun (WGS) entry which is preliminary data.</text>
</comment>
<keyword evidence="1" id="KW-0732">Signal</keyword>
<dbReference type="PROSITE" id="PS51257">
    <property type="entry name" value="PROKAR_LIPOPROTEIN"/>
    <property type="match status" value="1"/>
</dbReference>
<name>A0ABR8YC74_9BACT</name>
<sequence>MRKMKKYVVMFCALLAMGASVASCSSDEEVVQGAAGQGEAMVMFDVATNVAYSRTIYDDAKVAANYKLTLTKEGESEPLFKDVDYGDLELEYKVEADVNYTLSAYYGEDVPAGFDKLYMTGSQTFSVVAGDKKTVTISTNPANSKLILAYKGLKEDGSDKFTDYFKDCAVSIKTSYMTEAFSMAIADEGKELFLKTSNDDNEGDGTAVDLAFTITNKEGEVVTVEGFEANKTVYIKPAYAYTVTITPAKNGVDGGLVGLNITVDDGVTDEDVNITIPAEYLSTTATE</sequence>
<dbReference type="Pfam" id="PF14900">
    <property type="entry name" value="DUF4493"/>
    <property type="match status" value="1"/>
</dbReference>
<evidence type="ECO:0000256" key="1">
    <source>
        <dbReference type="SAM" id="SignalP"/>
    </source>
</evidence>
<evidence type="ECO:0000313" key="3">
    <source>
        <dbReference type="Proteomes" id="UP000620874"/>
    </source>
</evidence>
<dbReference type="EMBL" id="JACSPP010000070">
    <property type="protein sequence ID" value="MBD8041812.1"/>
    <property type="molecule type" value="Genomic_DNA"/>
</dbReference>
<keyword evidence="3" id="KW-1185">Reference proteome</keyword>